<name>A0ACC2V087_9TREE</name>
<keyword evidence="2" id="KW-1185">Reference proteome</keyword>
<reference evidence="1" key="1">
    <citation type="submission" date="2023-04" db="EMBL/GenBank/DDBJ databases">
        <title>Draft Genome sequencing of Naganishia species isolated from polar environments using Oxford Nanopore Technology.</title>
        <authorList>
            <person name="Leo P."/>
            <person name="Venkateswaran K."/>
        </authorList>
    </citation>
    <scope>NUCLEOTIDE SEQUENCE</scope>
    <source>
        <strain evidence="1">MNA-CCFEE 5261</strain>
    </source>
</reference>
<organism evidence="1 2">
    <name type="scientific">Naganishia cerealis</name>
    <dbReference type="NCBI Taxonomy" id="610337"/>
    <lineage>
        <taxon>Eukaryota</taxon>
        <taxon>Fungi</taxon>
        <taxon>Dikarya</taxon>
        <taxon>Basidiomycota</taxon>
        <taxon>Agaricomycotina</taxon>
        <taxon>Tremellomycetes</taxon>
        <taxon>Filobasidiales</taxon>
        <taxon>Filobasidiaceae</taxon>
        <taxon>Naganishia</taxon>
    </lineage>
</organism>
<comment type="caution">
    <text evidence="1">The sequence shown here is derived from an EMBL/GenBank/DDBJ whole genome shotgun (WGS) entry which is preliminary data.</text>
</comment>
<dbReference type="Proteomes" id="UP001241377">
    <property type="component" value="Unassembled WGS sequence"/>
</dbReference>
<proteinExistence type="predicted"/>
<protein>
    <submittedName>
        <fullName evidence="1">Uncharacterized protein</fullName>
    </submittedName>
</protein>
<sequence length="256" mass="28539">MPAMTPEEYEKNFRSEAAKLVRADLIEGFSHNNLIGDVSRKKHAKAFSQIVKGFIHLTMRNEKAAKALLELYELTDINLDEPTALARICQFESDIGFLAPALAECVGASSSSSTRTFLQLFEPGNPFPGPLEQGKYATHTWDIVGLLGSFEDEHSPDYQPVIRAWRERIIAFVARGPDGAGLREWKSAGMSHDMAEIALVVDAEKNDGMRYLEGDAYIGPATRRGRLLDIATQIHPTDEADVLWNDVCRRFLMKGE</sequence>
<evidence type="ECO:0000313" key="2">
    <source>
        <dbReference type="Proteomes" id="UP001241377"/>
    </source>
</evidence>
<evidence type="ECO:0000313" key="1">
    <source>
        <dbReference type="EMBL" id="KAJ9092753.1"/>
    </source>
</evidence>
<dbReference type="EMBL" id="JASBWR010000131">
    <property type="protein sequence ID" value="KAJ9092753.1"/>
    <property type="molecule type" value="Genomic_DNA"/>
</dbReference>
<gene>
    <name evidence="1" type="ORF">QFC19_008605</name>
</gene>
<accession>A0ACC2V087</accession>